<dbReference type="EMBL" id="BPVZ01000126">
    <property type="protein sequence ID" value="GKV38099.1"/>
    <property type="molecule type" value="Genomic_DNA"/>
</dbReference>
<dbReference type="Pfam" id="PF02519">
    <property type="entry name" value="Auxin_inducible"/>
    <property type="match status" value="1"/>
</dbReference>
<evidence type="ECO:0000256" key="2">
    <source>
        <dbReference type="ARBA" id="ARBA00022473"/>
    </source>
</evidence>
<evidence type="ECO:0008006" key="6">
    <source>
        <dbReference type="Google" id="ProtNLM"/>
    </source>
</evidence>
<name>A0AAV5LLV5_9ROSI</name>
<evidence type="ECO:0000313" key="5">
    <source>
        <dbReference type="Proteomes" id="UP001054252"/>
    </source>
</evidence>
<evidence type="ECO:0000256" key="3">
    <source>
        <dbReference type="ARBA" id="ARBA00022604"/>
    </source>
</evidence>
<evidence type="ECO:0000313" key="4">
    <source>
        <dbReference type="EMBL" id="GKV38099.1"/>
    </source>
</evidence>
<keyword evidence="2" id="KW-0217">Developmental protein</keyword>
<dbReference type="InterPro" id="IPR003676">
    <property type="entry name" value="SAUR_fam"/>
</dbReference>
<accession>A0AAV5LLV5</accession>
<organism evidence="4 5">
    <name type="scientific">Rubroshorea leprosula</name>
    <dbReference type="NCBI Taxonomy" id="152421"/>
    <lineage>
        <taxon>Eukaryota</taxon>
        <taxon>Viridiplantae</taxon>
        <taxon>Streptophyta</taxon>
        <taxon>Embryophyta</taxon>
        <taxon>Tracheophyta</taxon>
        <taxon>Spermatophyta</taxon>
        <taxon>Magnoliopsida</taxon>
        <taxon>eudicotyledons</taxon>
        <taxon>Gunneridae</taxon>
        <taxon>Pentapetalae</taxon>
        <taxon>rosids</taxon>
        <taxon>malvids</taxon>
        <taxon>Malvales</taxon>
        <taxon>Dipterocarpaceae</taxon>
        <taxon>Rubroshorea</taxon>
    </lineage>
</organism>
<comment type="caution">
    <text evidence="4">The sequence shown here is derived from an EMBL/GenBank/DDBJ whole genome shotgun (WGS) entry which is preliminary data.</text>
</comment>
<dbReference type="GO" id="GO:0009733">
    <property type="term" value="P:response to auxin"/>
    <property type="evidence" value="ECO:0007669"/>
    <property type="project" value="InterPro"/>
</dbReference>
<keyword evidence="5" id="KW-1185">Reference proteome</keyword>
<proteinExistence type="inferred from homology"/>
<dbReference type="PANTHER" id="PTHR31374:SF201">
    <property type="entry name" value="SAUR-LIKE AUXIN-RESPONSIVE PROTEIN FAMILY"/>
    <property type="match status" value="1"/>
</dbReference>
<protein>
    <recommendedName>
        <fullName evidence="6">Small auxin up regulated protein</fullName>
    </recommendedName>
</protein>
<dbReference type="Proteomes" id="UP001054252">
    <property type="component" value="Unassembled WGS sequence"/>
</dbReference>
<keyword evidence="3" id="KW-0341">Growth regulation</keyword>
<dbReference type="PANTHER" id="PTHR31374">
    <property type="entry name" value="AUXIN-INDUCED PROTEIN-LIKE-RELATED"/>
    <property type="match status" value="1"/>
</dbReference>
<sequence length="168" mass="19437">MKKFRGFKLGRKFVKVSKWIVQPRRRQNRFHLLDPSSRTRKALSKICSFARFLRRGAKGLCGSNSVTGCIQLGKEGGKRVGVPKGHLAVYVGESVDDTRRVVVPVIYFNHPLFGELLKEAENEYGFNHCGGITIPCRVSEFEKVQTRIAAWDHCRRRQHRRHLLRFLF</sequence>
<comment type="similarity">
    <text evidence="1">Belongs to the ARG7 family.</text>
</comment>
<reference evidence="4 5" key="1">
    <citation type="journal article" date="2021" name="Commun. Biol.">
        <title>The genome of Shorea leprosula (Dipterocarpaceae) highlights the ecological relevance of drought in aseasonal tropical rainforests.</title>
        <authorList>
            <person name="Ng K.K.S."/>
            <person name="Kobayashi M.J."/>
            <person name="Fawcett J.A."/>
            <person name="Hatakeyama M."/>
            <person name="Paape T."/>
            <person name="Ng C.H."/>
            <person name="Ang C.C."/>
            <person name="Tnah L.H."/>
            <person name="Lee C.T."/>
            <person name="Nishiyama T."/>
            <person name="Sese J."/>
            <person name="O'Brien M.J."/>
            <person name="Copetti D."/>
            <person name="Mohd Noor M.I."/>
            <person name="Ong R.C."/>
            <person name="Putra M."/>
            <person name="Sireger I.Z."/>
            <person name="Indrioko S."/>
            <person name="Kosugi Y."/>
            <person name="Izuno A."/>
            <person name="Isagi Y."/>
            <person name="Lee S.L."/>
            <person name="Shimizu K.K."/>
        </authorList>
    </citation>
    <scope>NUCLEOTIDE SEQUENCE [LARGE SCALE GENOMIC DNA]</scope>
    <source>
        <strain evidence="4">214</strain>
    </source>
</reference>
<dbReference type="AlphaFoldDB" id="A0AAV5LLV5"/>
<gene>
    <name evidence="4" type="ORF">SLEP1_g46045</name>
</gene>
<evidence type="ECO:0000256" key="1">
    <source>
        <dbReference type="ARBA" id="ARBA00006974"/>
    </source>
</evidence>